<proteinExistence type="inferred from homology"/>
<comment type="caution">
    <text evidence="9">The sequence shown here is derived from an EMBL/GenBank/DDBJ whole genome shotgun (WGS) entry which is preliminary data.</text>
</comment>
<keyword evidence="1 6" id="KW-0645">Protease</keyword>
<evidence type="ECO:0000256" key="5">
    <source>
        <dbReference type="ARBA" id="ARBA00023049"/>
    </source>
</evidence>
<feature type="domain" description="N-terminal" evidence="8">
    <location>
        <begin position="42"/>
        <end position="112"/>
    </location>
</feature>
<keyword evidence="2" id="KW-0479">Metal-binding</keyword>
<gene>
    <name evidence="9" type="ORF">GCM10023321_26160</name>
</gene>
<comment type="similarity">
    <text evidence="6">Belongs to the peptidase M48 family.</text>
</comment>
<feature type="domain" description="Peptidase M48" evidence="7">
    <location>
        <begin position="169"/>
        <end position="241"/>
    </location>
</feature>
<dbReference type="Proteomes" id="UP001428817">
    <property type="component" value="Unassembled WGS sequence"/>
</dbReference>
<protein>
    <recommendedName>
        <fullName evidence="11">ImmA/IrrE family metallo-endopeptidase</fullName>
    </recommendedName>
</protein>
<keyword evidence="3 6" id="KW-0378">Hydrolase</keyword>
<evidence type="ECO:0000256" key="1">
    <source>
        <dbReference type="ARBA" id="ARBA00022670"/>
    </source>
</evidence>
<evidence type="ECO:0000256" key="2">
    <source>
        <dbReference type="ARBA" id="ARBA00022723"/>
    </source>
</evidence>
<name>A0ABP9PZE2_9PSEU</name>
<dbReference type="InterPro" id="IPR013610">
    <property type="entry name" value="ArdC_N"/>
</dbReference>
<dbReference type="InterPro" id="IPR001915">
    <property type="entry name" value="Peptidase_M48"/>
</dbReference>
<evidence type="ECO:0000259" key="7">
    <source>
        <dbReference type="Pfam" id="PF01435"/>
    </source>
</evidence>
<evidence type="ECO:0000256" key="4">
    <source>
        <dbReference type="ARBA" id="ARBA00022833"/>
    </source>
</evidence>
<dbReference type="Pfam" id="PF01435">
    <property type="entry name" value="Peptidase_M48"/>
    <property type="match status" value="1"/>
</dbReference>
<evidence type="ECO:0000256" key="6">
    <source>
        <dbReference type="RuleBase" id="RU003983"/>
    </source>
</evidence>
<evidence type="ECO:0000256" key="3">
    <source>
        <dbReference type="ARBA" id="ARBA00022801"/>
    </source>
</evidence>
<keyword evidence="10" id="KW-1185">Reference proteome</keyword>
<evidence type="ECO:0008006" key="11">
    <source>
        <dbReference type="Google" id="ProtNLM"/>
    </source>
</evidence>
<evidence type="ECO:0000313" key="9">
    <source>
        <dbReference type="EMBL" id="GAA5154402.1"/>
    </source>
</evidence>
<keyword evidence="4 6" id="KW-0862">Zinc</keyword>
<accession>A0ABP9PZE2</accession>
<keyword evidence="5 6" id="KW-0482">Metalloprotease</keyword>
<evidence type="ECO:0000313" key="10">
    <source>
        <dbReference type="Proteomes" id="UP001428817"/>
    </source>
</evidence>
<comment type="cofactor">
    <cofactor evidence="6">
        <name>Zn(2+)</name>
        <dbReference type="ChEBI" id="CHEBI:29105"/>
    </cofactor>
    <text evidence="6">Binds 1 zinc ion per subunit.</text>
</comment>
<dbReference type="Pfam" id="PF08401">
    <property type="entry name" value="ArdcN"/>
    <property type="match status" value="1"/>
</dbReference>
<reference evidence="10" key="1">
    <citation type="journal article" date="2019" name="Int. J. Syst. Evol. Microbiol.">
        <title>The Global Catalogue of Microorganisms (GCM) 10K type strain sequencing project: providing services to taxonomists for standard genome sequencing and annotation.</title>
        <authorList>
            <consortium name="The Broad Institute Genomics Platform"/>
            <consortium name="The Broad Institute Genome Sequencing Center for Infectious Disease"/>
            <person name="Wu L."/>
            <person name="Ma J."/>
        </authorList>
    </citation>
    <scope>NUCLEOTIDE SEQUENCE [LARGE SCALE GENOMIC DNA]</scope>
    <source>
        <strain evidence="10">JCM 18303</strain>
    </source>
</reference>
<dbReference type="EMBL" id="BAABJP010000008">
    <property type="protein sequence ID" value="GAA5154402.1"/>
    <property type="molecule type" value="Genomic_DNA"/>
</dbReference>
<evidence type="ECO:0000259" key="8">
    <source>
        <dbReference type="Pfam" id="PF08401"/>
    </source>
</evidence>
<sequence>MSGMQHRGKRPTSTPEERVAKVEALTSQLTTAVLALTSSTAWAAMLRTAAKFHRYSVNNVLLLWLQAEERGMALSQVAGYRTWQSMQRQVRRGERALKVLAPVRRRLTDEEAAARVGKGQPAYGDDGRPLMVVCGFRTENVWDISQTDGEALPTAPTEMILRGAGPAGLWDGLVHLVEAAGYRLERNPARNGAHGWTNCADRVVSVRPDVDEAEAVRVLAHELGHIRADHEHREIARAQRETEADGIAYVIATACGLDLEESAAGYVAGWSNGDPELLRTAAETVHKAATAILADLERYNAESMAAAVPLG</sequence>
<organism evidence="9 10">
    <name type="scientific">Pseudonocardia eucalypti</name>
    <dbReference type="NCBI Taxonomy" id="648755"/>
    <lineage>
        <taxon>Bacteria</taxon>
        <taxon>Bacillati</taxon>
        <taxon>Actinomycetota</taxon>
        <taxon>Actinomycetes</taxon>
        <taxon>Pseudonocardiales</taxon>
        <taxon>Pseudonocardiaceae</taxon>
        <taxon>Pseudonocardia</taxon>
    </lineage>
</organism>